<evidence type="ECO:0000256" key="6">
    <source>
        <dbReference type="ARBA" id="ARBA00022833"/>
    </source>
</evidence>
<reference evidence="10" key="2">
    <citation type="submission" date="2024-06" db="EMBL/GenBank/DDBJ databases">
        <title>Micromonospora mangrovi CCTCC AA 2012012 genome sequences.</title>
        <authorList>
            <person name="Gao J."/>
        </authorList>
    </citation>
    <scope>NUCLEOTIDE SEQUENCE</scope>
    <source>
        <strain evidence="10">CCTCC AA 2012012</strain>
    </source>
</reference>
<feature type="domain" description="Xylose isomerase-like TIM barrel" evidence="8">
    <location>
        <begin position="16"/>
        <end position="254"/>
    </location>
</feature>
<dbReference type="SMART" id="SM00518">
    <property type="entry name" value="AP2Ec"/>
    <property type="match status" value="1"/>
</dbReference>
<keyword evidence="3" id="KW-0479">Metal-binding</keyword>
<dbReference type="GO" id="GO:0003906">
    <property type="term" value="F:DNA-(apurinic or apyrimidinic site) endonuclease activity"/>
    <property type="evidence" value="ECO:0007669"/>
    <property type="project" value="TreeGrafter"/>
</dbReference>
<keyword evidence="7" id="KW-0234">DNA repair</keyword>
<dbReference type="RefSeq" id="WP_350932204.1">
    <property type="nucleotide sequence ID" value="NZ_CP157762.1"/>
</dbReference>
<reference evidence="9" key="1">
    <citation type="submission" date="2024-01" db="EMBL/GenBank/DDBJ databases">
        <title>The genome sequence of Micromonospora mangrovi CCTCC AA 2012012.</title>
        <authorList>
            <person name="Gao J."/>
        </authorList>
    </citation>
    <scope>NUCLEOTIDE SEQUENCE</scope>
    <source>
        <strain evidence="9">CCTCC AA 2012012</strain>
    </source>
</reference>
<dbReference type="PROSITE" id="PS51432">
    <property type="entry name" value="AP_NUCLEASE_F2_4"/>
    <property type="match status" value="1"/>
</dbReference>
<evidence type="ECO:0000256" key="2">
    <source>
        <dbReference type="ARBA" id="ARBA00005340"/>
    </source>
</evidence>
<keyword evidence="6" id="KW-0862">Zinc</keyword>
<dbReference type="GO" id="GO:0003677">
    <property type="term" value="F:DNA binding"/>
    <property type="evidence" value="ECO:0007669"/>
    <property type="project" value="InterPro"/>
</dbReference>
<gene>
    <name evidence="10" type="ORF">ABUL08_23880</name>
    <name evidence="9" type="ORF">VK199_23805</name>
</gene>
<comment type="cofactor">
    <cofactor evidence="1">
        <name>Zn(2+)</name>
        <dbReference type="ChEBI" id="CHEBI:29105"/>
    </cofactor>
</comment>
<dbReference type="Gene3D" id="3.20.20.150">
    <property type="entry name" value="Divalent-metal-dependent TIM barrel enzymes"/>
    <property type="match status" value="1"/>
</dbReference>
<evidence type="ECO:0000256" key="4">
    <source>
        <dbReference type="ARBA" id="ARBA00022763"/>
    </source>
</evidence>
<dbReference type="InterPro" id="IPR013022">
    <property type="entry name" value="Xyl_isomerase-like_TIM-brl"/>
</dbReference>
<keyword evidence="5 10" id="KW-0378">Hydrolase</keyword>
<dbReference type="GO" id="GO:0008081">
    <property type="term" value="F:phosphoric diester hydrolase activity"/>
    <property type="evidence" value="ECO:0007669"/>
    <property type="project" value="TreeGrafter"/>
</dbReference>
<dbReference type="AlphaFoldDB" id="A0AAU8HD54"/>
<evidence type="ECO:0000313" key="9">
    <source>
        <dbReference type="EMBL" id="XBP92613.1"/>
    </source>
</evidence>
<dbReference type="InterPro" id="IPR018246">
    <property type="entry name" value="AP_endonuc_F2_Zn_BS"/>
</dbReference>
<dbReference type="GO" id="GO:0008270">
    <property type="term" value="F:zinc ion binding"/>
    <property type="evidence" value="ECO:0007669"/>
    <property type="project" value="InterPro"/>
</dbReference>
<dbReference type="GO" id="GO:0006284">
    <property type="term" value="P:base-excision repair"/>
    <property type="evidence" value="ECO:0007669"/>
    <property type="project" value="TreeGrafter"/>
</dbReference>
<dbReference type="Pfam" id="PF01261">
    <property type="entry name" value="AP_endonuc_2"/>
    <property type="match status" value="1"/>
</dbReference>
<dbReference type="EMBL" id="CP159342">
    <property type="protein sequence ID" value="XCH73310.1"/>
    <property type="molecule type" value="Genomic_DNA"/>
</dbReference>
<dbReference type="PANTHER" id="PTHR21445:SF0">
    <property type="entry name" value="APURINIC-APYRIMIDINIC ENDONUCLEASE"/>
    <property type="match status" value="1"/>
</dbReference>
<dbReference type="SUPFAM" id="SSF51658">
    <property type="entry name" value="Xylose isomerase-like"/>
    <property type="match status" value="1"/>
</dbReference>
<evidence type="ECO:0000313" key="10">
    <source>
        <dbReference type="EMBL" id="XCH73310.1"/>
    </source>
</evidence>
<dbReference type="InterPro" id="IPR001719">
    <property type="entry name" value="AP_endonuc_2"/>
</dbReference>
<dbReference type="GO" id="GO:0008833">
    <property type="term" value="F:deoxyribonuclease IV (phage-T4-induced) activity"/>
    <property type="evidence" value="ECO:0007669"/>
    <property type="project" value="UniProtKB-EC"/>
</dbReference>
<dbReference type="PANTHER" id="PTHR21445">
    <property type="entry name" value="ENDONUCLEASE IV ENDODEOXYRIBONUCLEASE IV"/>
    <property type="match status" value="1"/>
</dbReference>
<evidence type="ECO:0000256" key="7">
    <source>
        <dbReference type="ARBA" id="ARBA00023204"/>
    </source>
</evidence>
<dbReference type="PROSITE" id="PS00730">
    <property type="entry name" value="AP_NUCLEASE_F2_2"/>
    <property type="match status" value="1"/>
</dbReference>
<evidence type="ECO:0000256" key="5">
    <source>
        <dbReference type="ARBA" id="ARBA00022801"/>
    </source>
</evidence>
<evidence type="ECO:0000256" key="1">
    <source>
        <dbReference type="ARBA" id="ARBA00001947"/>
    </source>
</evidence>
<sequence length="263" mass="27659">MRIGAHVDPTDPLAEATARDAEAVQFFLSDPQGWKAPKPREDAERLRDADVDLYVHAPYVINVATLNNRIRIPSRKLLLGHAAAAAAIGAKGLIVHGGHVNAGDDLAVGFDNWRKTFAYAADSGGFPLPVLIENTAGGDNACARHLDALARLWDVLGDHEVGFCLDTCHAHAGGEELLGLVDRVKAITGRIDLVHANNSKGAFNSGQDRHDNLGGGTIEPELVVAVIRAAGAPVIVETPGGVDGQSADIAFLRDQLGAESRAA</sequence>
<dbReference type="NCBIfam" id="NF002198">
    <property type="entry name" value="PRK01060.1-3"/>
    <property type="match status" value="1"/>
</dbReference>
<dbReference type="InterPro" id="IPR036237">
    <property type="entry name" value="Xyl_isomerase-like_sf"/>
</dbReference>
<keyword evidence="4" id="KW-0227">DNA damage</keyword>
<evidence type="ECO:0000259" key="8">
    <source>
        <dbReference type="Pfam" id="PF01261"/>
    </source>
</evidence>
<organism evidence="10">
    <name type="scientific">Micromonospora sp. CCTCC AA 2012012</name>
    <dbReference type="NCBI Taxonomy" id="3111921"/>
    <lineage>
        <taxon>Bacteria</taxon>
        <taxon>Bacillati</taxon>
        <taxon>Actinomycetota</taxon>
        <taxon>Actinomycetes</taxon>
        <taxon>Micromonosporales</taxon>
        <taxon>Micromonosporaceae</taxon>
        <taxon>Micromonospora</taxon>
    </lineage>
</organism>
<accession>A0AAU8HD54</accession>
<dbReference type="EMBL" id="CP157762">
    <property type="protein sequence ID" value="XBP92613.1"/>
    <property type="molecule type" value="Genomic_DNA"/>
</dbReference>
<protein>
    <submittedName>
        <fullName evidence="10">Deoxyribonuclease IV</fullName>
        <ecNumber evidence="10">3.1.21.2</ecNumber>
    </submittedName>
</protein>
<comment type="similarity">
    <text evidence="2">Belongs to the AP endonuclease 2 family.</text>
</comment>
<name>A0AAU8HD54_9ACTN</name>
<evidence type="ECO:0000256" key="3">
    <source>
        <dbReference type="ARBA" id="ARBA00022723"/>
    </source>
</evidence>
<proteinExistence type="inferred from homology"/>
<dbReference type="EC" id="3.1.21.2" evidence="10"/>